<dbReference type="Gene3D" id="1.10.1740.10">
    <property type="match status" value="1"/>
</dbReference>
<dbReference type="EMBL" id="ADVG01000001">
    <property type="protein sequence ID" value="EFH88269.1"/>
    <property type="molecule type" value="Genomic_DNA"/>
</dbReference>
<evidence type="ECO:0000256" key="5">
    <source>
        <dbReference type="ARBA" id="ARBA00023163"/>
    </source>
</evidence>
<dbReference type="eggNOG" id="COG1595">
    <property type="taxonomic scope" value="Bacteria"/>
</dbReference>
<protein>
    <submittedName>
        <fullName evidence="7">RNA polymerase, sigma-24 subunit, ECF subfamily</fullName>
    </submittedName>
</protein>
<dbReference type="GO" id="GO:0016987">
    <property type="term" value="F:sigma factor activity"/>
    <property type="evidence" value="ECO:0007669"/>
    <property type="project" value="UniProtKB-KW"/>
</dbReference>
<dbReference type="InterPro" id="IPR036388">
    <property type="entry name" value="WH-like_DNA-bd_sf"/>
</dbReference>
<dbReference type="STRING" id="485913.Krac_9691"/>
<dbReference type="NCBIfam" id="TIGR02937">
    <property type="entry name" value="sigma70-ECF"/>
    <property type="match status" value="1"/>
</dbReference>
<evidence type="ECO:0000313" key="8">
    <source>
        <dbReference type="Proteomes" id="UP000004508"/>
    </source>
</evidence>
<gene>
    <name evidence="7" type="ORF">Krac_9691</name>
</gene>
<dbReference type="InterPro" id="IPR014284">
    <property type="entry name" value="RNA_pol_sigma-70_dom"/>
</dbReference>
<dbReference type="InterPro" id="IPR013325">
    <property type="entry name" value="RNA_pol_sigma_r2"/>
</dbReference>
<organism evidence="7 8">
    <name type="scientific">Ktedonobacter racemifer DSM 44963</name>
    <dbReference type="NCBI Taxonomy" id="485913"/>
    <lineage>
        <taxon>Bacteria</taxon>
        <taxon>Bacillati</taxon>
        <taxon>Chloroflexota</taxon>
        <taxon>Ktedonobacteria</taxon>
        <taxon>Ktedonobacterales</taxon>
        <taxon>Ktedonobacteraceae</taxon>
        <taxon>Ktedonobacter</taxon>
    </lineage>
</organism>
<evidence type="ECO:0000313" key="7">
    <source>
        <dbReference type="EMBL" id="EFH88269.1"/>
    </source>
</evidence>
<dbReference type="CDD" id="cd06171">
    <property type="entry name" value="Sigma70_r4"/>
    <property type="match status" value="1"/>
</dbReference>
<dbReference type="OrthoDB" id="9784272at2"/>
<dbReference type="InterPro" id="IPR007630">
    <property type="entry name" value="RNA_pol_sigma70_r4"/>
</dbReference>
<comment type="similarity">
    <text evidence="1">Belongs to the sigma-70 factor family. ECF subfamily.</text>
</comment>
<dbReference type="SUPFAM" id="SSF88659">
    <property type="entry name" value="Sigma3 and sigma4 domains of RNA polymerase sigma factors"/>
    <property type="match status" value="1"/>
</dbReference>
<dbReference type="InParanoid" id="D6TDC4"/>
<dbReference type="PANTHER" id="PTHR43133:SF8">
    <property type="entry name" value="RNA POLYMERASE SIGMA FACTOR HI_1459-RELATED"/>
    <property type="match status" value="1"/>
</dbReference>
<dbReference type="Gene3D" id="1.10.10.10">
    <property type="entry name" value="Winged helix-like DNA-binding domain superfamily/Winged helix DNA-binding domain"/>
    <property type="match status" value="1"/>
</dbReference>
<evidence type="ECO:0000256" key="1">
    <source>
        <dbReference type="ARBA" id="ARBA00010641"/>
    </source>
</evidence>
<dbReference type="InterPro" id="IPR039425">
    <property type="entry name" value="RNA_pol_sigma-70-like"/>
</dbReference>
<keyword evidence="3" id="KW-0731">Sigma factor</keyword>
<reference evidence="7 8" key="1">
    <citation type="journal article" date="2011" name="Stand. Genomic Sci.">
        <title>Non-contiguous finished genome sequence and contextual data of the filamentous soil bacterium Ktedonobacter racemifer type strain (SOSP1-21).</title>
        <authorList>
            <person name="Chang Y.J."/>
            <person name="Land M."/>
            <person name="Hauser L."/>
            <person name="Chertkov O."/>
            <person name="Del Rio T.G."/>
            <person name="Nolan M."/>
            <person name="Copeland A."/>
            <person name="Tice H."/>
            <person name="Cheng J.F."/>
            <person name="Lucas S."/>
            <person name="Han C."/>
            <person name="Goodwin L."/>
            <person name="Pitluck S."/>
            <person name="Ivanova N."/>
            <person name="Ovchinikova G."/>
            <person name="Pati A."/>
            <person name="Chen A."/>
            <person name="Palaniappan K."/>
            <person name="Mavromatis K."/>
            <person name="Liolios K."/>
            <person name="Brettin T."/>
            <person name="Fiebig A."/>
            <person name="Rohde M."/>
            <person name="Abt B."/>
            <person name="Goker M."/>
            <person name="Detter J.C."/>
            <person name="Woyke T."/>
            <person name="Bristow J."/>
            <person name="Eisen J.A."/>
            <person name="Markowitz V."/>
            <person name="Hugenholtz P."/>
            <person name="Kyrpides N.C."/>
            <person name="Klenk H.P."/>
            <person name="Lapidus A."/>
        </authorList>
    </citation>
    <scope>NUCLEOTIDE SEQUENCE [LARGE SCALE GENOMIC DNA]</scope>
    <source>
        <strain evidence="8">DSM 44963</strain>
    </source>
</reference>
<evidence type="ECO:0000256" key="3">
    <source>
        <dbReference type="ARBA" id="ARBA00023082"/>
    </source>
</evidence>
<name>D6TDC4_KTERA</name>
<dbReference type="Pfam" id="PF04545">
    <property type="entry name" value="Sigma70_r4"/>
    <property type="match status" value="1"/>
</dbReference>
<feature type="domain" description="RNA polymerase sigma-70 region 4" evidence="6">
    <location>
        <begin position="126"/>
        <end position="174"/>
    </location>
</feature>
<dbReference type="GO" id="GO:0003677">
    <property type="term" value="F:DNA binding"/>
    <property type="evidence" value="ECO:0007669"/>
    <property type="project" value="UniProtKB-KW"/>
</dbReference>
<keyword evidence="4" id="KW-0238">DNA-binding</keyword>
<keyword evidence="8" id="KW-1185">Reference proteome</keyword>
<keyword evidence="5" id="KW-0804">Transcription</keyword>
<sequence length="178" mass="20697">MSKPPSEPKMLFLESETSSLFNRYGRAIFAYVRLHALSYEECKDITLEVFQIAWTHDDLSAIQETEHLKWLRRVASYKVADRYRRASRHPEISLEAVTQLVPDVQSTDPESIALQREACLRLHQTIQRLPILHQQILRLRYGDGLSFAEIGQLLNKTEAAVRKQHARVLARLRALYDQ</sequence>
<dbReference type="Proteomes" id="UP000004508">
    <property type="component" value="Unassembled WGS sequence"/>
</dbReference>
<dbReference type="GO" id="GO:0006352">
    <property type="term" value="P:DNA-templated transcription initiation"/>
    <property type="evidence" value="ECO:0007669"/>
    <property type="project" value="InterPro"/>
</dbReference>
<proteinExistence type="inferred from homology"/>
<dbReference type="RefSeq" id="WP_007904128.1">
    <property type="nucleotide sequence ID" value="NZ_ADVG01000001.1"/>
</dbReference>
<comment type="caution">
    <text evidence="7">The sequence shown here is derived from an EMBL/GenBank/DDBJ whole genome shotgun (WGS) entry which is preliminary data.</text>
</comment>
<dbReference type="SUPFAM" id="SSF88946">
    <property type="entry name" value="Sigma2 domain of RNA polymerase sigma factors"/>
    <property type="match status" value="1"/>
</dbReference>
<evidence type="ECO:0000256" key="4">
    <source>
        <dbReference type="ARBA" id="ARBA00023125"/>
    </source>
</evidence>
<evidence type="ECO:0000256" key="2">
    <source>
        <dbReference type="ARBA" id="ARBA00023015"/>
    </source>
</evidence>
<accession>D6TDC4</accession>
<evidence type="ECO:0000259" key="6">
    <source>
        <dbReference type="Pfam" id="PF04545"/>
    </source>
</evidence>
<dbReference type="InterPro" id="IPR013324">
    <property type="entry name" value="RNA_pol_sigma_r3/r4-like"/>
</dbReference>
<dbReference type="AlphaFoldDB" id="D6TDC4"/>
<keyword evidence="2" id="KW-0805">Transcription regulation</keyword>
<dbReference type="PANTHER" id="PTHR43133">
    <property type="entry name" value="RNA POLYMERASE ECF-TYPE SIGMA FACTO"/>
    <property type="match status" value="1"/>
</dbReference>